<name>A0A0C3DTC0_OIDMZ</name>
<protein>
    <submittedName>
        <fullName evidence="1">Uncharacterized protein</fullName>
    </submittedName>
</protein>
<organism evidence="1 2">
    <name type="scientific">Oidiodendron maius (strain Zn)</name>
    <dbReference type="NCBI Taxonomy" id="913774"/>
    <lineage>
        <taxon>Eukaryota</taxon>
        <taxon>Fungi</taxon>
        <taxon>Dikarya</taxon>
        <taxon>Ascomycota</taxon>
        <taxon>Pezizomycotina</taxon>
        <taxon>Leotiomycetes</taxon>
        <taxon>Leotiomycetes incertae sedis</taxon>
        <taxon>Myxotrichaceae</taxon>
        <taxon>Oidiodendron</taxon>
    </lineage>
</organism>
<reference evidence="2" key="2">
    <citation type="submission" date="2015-01" db="EMBL/GenBank/DDBJ databases">
        <title>Evolutionary Origins and Diversification of the Mycorrhizal Mutualists.</title>
        <authorList>
            <consortium name="DOE Joint Genome Institute"/>
            <consortium name="Mycorrhizal Genomics Consortium"/>
            <person name="Kohler A."/>
            <person name="Kuo A."/>
            <person name="Nagy L.G."/>
            <person name="Floudas D."/>
            <person name="Copeland A."/>
            <person name="Barry K.W."/>
            <person name="Cichocki N."/>
            <person name="Veneault-Fourrey C."/>
            <person name="LaButti K."/>
            <person name="Lindquist E.A."/>
            <person name="Lipzen A."/>
            <person name="Lundell T."/>
            <person name="Morin E."/>
            <person name="Murat C."/>
            <person name="Riley R."/>
            <person name="Ohm R."/>
            <person name="Sun H."/>
            <person name="Tunlid A."/>
            <person name="Henrissat B."/>
            <person name="Grigoriev I.V."/>
            <person name="Hibbett D.S."/>
            <person name="Martin F."/>
        </authorList>
    </citation>
    <scope>NUCLEOTIDE SEQUENCE [LARGE SCALE GENOMIC DNA]</scope>
    <source>
        <strain evidence="2">Zn</strain>
    </source>
</reference>
<sequence>MLEAEQLARSTGALATVRMIFIPGTHYAWTLLRITLPALMIVIGTIQKIHAGIIYEITPYNGTILVWAGLTQMNPVVLDSIPTSTMAVYFLAWTPNLLSVPQFIWTLPPTDRCTNNSVTYIQPGGVEIARLWSKDLNQTLLQNGYFDLADVIQIYNAPAIVTEFDELTDDLIFQTDECELFTPLSNDAIYICIKPAEFGTAVIGWTICPSAHYWAGTCVSNVSWTDEICQATTVATYTLFSTTSYYNKTLSIINVIETSQREILPIDINGFKAT</sequence>
<keyword evidence="2" id="KW-1185">Reference proteome</keyword>
<dbReference type="OrthoDB" id="10440010at2759"/>
<dbReference type="EMBL" id="KN832872">
    <property type="protein sequence ID" value="KIN05323.1"/>
    <property type="molecule type" value="Genomic_DNA"/>
</dbReference>
<evidence type="ECO:0000313" key="2">
    <source>
        <dbReference type="Proteomes" id="UP000054321"/>
    </source>
</evidence>
<gene>
    <name evidence="1" type="ORF">OIDMADRAFT_51133</name>
</gene>
<dbReference type="Proteomes" id="UP000054321">
    <property type="component" value="Unassembled WGS sequence"/>
</dbReference>
<evidence type="ECO:0000313" key="1">
    <source>
        <dbReference type="EMBL" id="KIN05323.1"/>
    </source>
</evidence>
<proteinExistence type="predicted"/>
<dbReference type="InParanoid" id="A0A0C3DTC0"/>
<dbReference type="HOGENOM" id="CLU_1015981_0_0_1"/>
<dbReference type="STRING" id="913774.A0A0C3DTC0"/>
<accession>A0A0C3DTC0</accession>
<reference evidence="1 2" key="1">
    <citation type="submission" date="2014-04" db="EMBL/GenBank/DDBJ databases">
        <authorList>
            <consortium name="DOE Joint Genome Institute"/>
            <person name="Kuo A."/>
            <person name="Martino E."/>
            <person name="Perotto S."/>
            <person name="Kohler A."/>
            <person name="Nagy L.G."/>
            <person name="Floudas D."/>
            <person name="Copeland A."/>
            <person name="Barry K.W."/>
            <person name="Cichocki N."/>
            <person name="Veneault-Fourrey C."/>
            <person name="LaButti K."/>
            <person name="Lindquist E.A."/>
            <person name="Lipzen A."/>
            <person name="Lundell T."/>
            <person name="Morin E."/>
            <person name="Murat C."/>
            <person name="Sun H."/>
            <person name="Tunlid A."/>
            <person name="Henrissat B."/>
            <person name="Grigoriev I.V."/>
            <person name="Hibbett D.S."/>
            <person name="Martin F."/>
            <person name="Nordberg H.P."/>
            <person name="Cantor M.N."/>
            <person name="Hua S.X."/>
        </authorList>
    </citation>
    <scope>NUCLEOTIDE SEQUENCE [LARGE SCALE GENOMIC DNA]</scope>
    <source>
        <strain evidence="1 2">Zn</strain>
    </source>
</reference>
<dbReference type="AlphaFoldDB" id="A0A0C3DTC0"/>